<dbReference type="InterPro" id="IPR000182">
    <property type="entry name" value="GNAT_dom"/>
</dbReference>
<dbReference type="Gene3D" id="1.20.120.450">
    <property type="entry name" value="dinb family like domain"/>
    <property type="match status" value="1"/>
</dbReference>
<keyword evidence="2" id="KW-0012">Acyltransferase</keyword>
<comment type="caution">
    <text evidence="2">The sequence shown here is derived from an EMBL/GenBank/DDBJ whole genome shotgun (WGS) entry which is preliminary data.</text>
</comment>
<dbReference type="RefSeq" id="WP_377139729.1">
    <property type="nucleotide sequence ID" value="NZ_JBHTIA010000003.1"/>
</dbReference>
<evidence type="ECO:0000313" key="3">
    <source>
        <dbReference type="Proteomes" id="UP001597073"/>
    </source>
</evidence>
<dbReference type="EMBL" id="JBHTIA010000003">
    <property type="protein sequence ID" value="MFD0764392.1"/>
    <property type="molecule type" value="Genomic_DNA"/>
</dbReference>
<gene>
    <name evidence="2" type="ORF">ACFQZI_05980</name>
</gene>
<proteinExistence type="predicted"/>
<accession>A0ABW2ZDX8</accession>
<sequence>MTKKDIQTLHEIHPWHERYIKLTADLPPLEVLQEHRYPFNAKDLAALGELTYATCKWTIREMLQHIVDTERILGYRALCLARDEQAPLPNYDEAAYGKFINITDRTVDDLLAEFDLLRQATLLLFQQFDEAALKRTGTAAEKRVSVLAIAYILAGHPLHHLNIIQERYLPLLLPVAIVFNEPAYLRHFEALNKTWILKDYVLEPEDRHVLENAQEAIIDRGGVILYAVENSQVVGTVALQPHGNEWEMIKMAVAEDQRRRGIGRFLIRSAMEQAKKMVSTA</sequence>
<dbReference type="Proteomes" id="UP001597073">
    <property type="component" value="Unassembled WGS sequence"/>
</dbReference>
<keyword evidence="3" id="KW-1185">Reference proteome</keyword>
<dbReference type="InterPro" id="IPR016181">
    <property type="entry name" value="Acyl_CoA_acyltransferase"/>
</dbReference>
<evidence type="ECO:0000313" key="2">
    <source>
        <dbReference type="EMBL" id="MFD0764392.1"/>
    </source>
</evidence>
<dbReference type="GO" id="GO:0016746">
    <property type="term" value="F:acyltransferase activity"/>
    <property type="evidence" value="ECO:0007669"/>
    <property type="project" value="UniProtKB-KW"/>
</dbReference>
<dbReference type="CDD" id="cd04301">
    <property type="entry name" value="NAT_SF"/>
    <property type="match status" value="1"/>
</dbReference>
<dbReference type="Pfam" id="PF00583">
    <property type="entry name" value="Acetyltransf_1"/>
    <property type="match status" value="1"/>
</dbReference>
<feature type="domain" description="N-acetyltransferase" evidence="1">
    <location>
        <begin position="183"/>
        <end position="281"/>
    </location>
</feature>
<dbReference type="PROSITE" id="PS51186">
    <property type="entry name" value="GNAT"/>
    <property type="match status" value="1"/>
</dbReference>
<dbReference type="Gene3D" id="3.40.630.30">
    <property type="match status" value="1"/>
</dbReference>
<name>A0ABW2ZDX8_9SPHI</name>
<dbReference type="EC" id="2.3.1.-" evidence="2"/>
<reference evidence="3" key="1">
    <citation type="journal article" date="2019" name="Int. J. Syst. Evol. Microbiol.">
        <title>The Global Catalogue of Microorganisms (GCM) 10K type strain sequencing project: providing services to taxonomists for standard genome sequencing and annotation.</title>
        <authorList>
            <consortium name="The Broad Institute Genomics Platform"/>
            <consortium name="The Broad Institute Genome Sequencing Center for Infectious Disease"/>
            <person name="Wu L."/>
            <person name="Ma J."/>
        </authorList>
    </citation>
    <scope>NUCLEOTIDE SEQUENCE [LARGE SCALE GENOMIC DNA]</scope>
    <source>
        <strain evidence="3">CCUG 60742</strain>
    </source>
</reference>
<keyword evidence="2" id="KW-0808">Transferase</keyword>
<dbReference type="InterPro" id="IPR034660">
    <property type="entry name" value="DinB/YfiT-like"/>
</dbReference>
<organism evidence="2 3">
    <name type="scientific">Mucilaginibacter lutimaris</name>
    <dbReference type="NCBI Taxonomy" id="931629"/>
    <lineage>
        <taxon>Bacteria</taxon>
        <taxon>Pseudomonadati</taxon>
        <taxon>Bacteroidota</taxon>
        <taxon>Sphingobacteriia</taxon>
        <taxon>Sphingobacteriales</taxon>
        <taxon>Sphingobacteriaceae</taxon>
        <taxon>Mucilaginibacter</taxon>
    </lineage>
</organism>
<evidence type="ECO:0000259" key="1">
    <source>
        <dbReference type="PROSITE" id="PS51186"/>
    </source>
</evidence>
<dbReference type="InterPro" id="IPR024775">
    <property type="entry name" value="DinB-like"/>
</dbReference>
<protein>
    <submittedName>
        <fullName evidence="2">GNAT family N-acetyltransferase</fullName>
        <ecNumber evidence="2">2.3.1.-</ecNumber>
    </submittedName>
</protein>
<dbReference type="Pfam" id="PF12867">
    <property type="entry name" value="DinB_2"/>
    <property type="match status" value="1"/>
</dbReference>
<dbReference type="SUPFAM" id="SSF55729">
    <property type="entry name" value="Acyl-CoA N-acyltransferases (Nat)"/>
    <property type="match status" value="1"/>
</dbReference>
<dbReference type="SUPFAM" id="SSF109854">
    <property type="entry name" value="DinB/YfiT-like putative metalloenzymes"/>
    <property type="match status" value="1"/>
</dbReference>